<comment type="caution">
    <text evidence="1">The sequence shown here is derived from an EMBL/GenBank/DDBJ whole genome shotgun (WGS) entry which is preliminary data.</text>
</comment>
<dbReference type="AlphaFoldDB" id="A0AA86QBS5"/>
<dbReference type="EMBL" id="CAXDID020000688">
    <property type="protein sequence ID" value="CAL6110408.1"/>
    <property type="molecule type" value="Genomic_DNA"/>
</dbReference>
<organism evidence="1">
    <name type="scientific">Hexamita inflata</name>
    <dbReference type="NCBI Taxonomy" id="28002"/>
    <lineage>
        <taxon>Eukaryota</taxon>
        <taxon>Metamonada</taxon>
        <taxon>Diplomonadida</taxon>
        <taxon>Hexamitidae</taxon>
        <taxon>Hexamitinae</taxon>
        <taxon>Hexamita</taxon>
    </lineage>
</organism>
<sequence>MYCLVHFALEKYFGIVTVCKKFTHFEVFQTFCGFRGIHQFHQFRHDVNTLLERKLYIAPPVSTHTLYGSRLLWNTLLKLSELRYTIQKRVVGNTFQTIMIQTGLILQSCSRRRVAIRSLNTTQPFVFDKSSNSNSDLIHSTHTWQSSYIEYFSLSSNTTINSCQTMWDSILNSFA</sequence>
<reference evidence="1" key="1">
    <citation type="submission" date="2023-06" db="EMBL/GenBank/DDBJ databases">
        <authorList>
            <person name="Kurt Z."/>
        </authorList>
    </citation>
    <scope>NUCLEOTIDE SEQUENCE</scope>
</reference>
<reference evidence="2 3" key="2">
    <citation type="submission" date="2024-07" db="EMBL/GenBank/DDBJ databases">
        <authorList>
            <person name="Akdeniz Z."/>
        </authorList>
    </citation>
    <scope>NUCLEOTIDE SEQUENCE [LARGE SCALE GENOMIC DNA]</scope>
</reference>
<dbReference type="Proteomes" id="UP001642409">
    <property type="component" value="Unassembled WGS sequence"/>
</dbReference>
<keyword evidence="3" id="KW-1185">Reference proteome</keyword>
<protein>
    <submittedName>
        <fullName evidence="2">Hypothetical_protein</fullName>
    </submittedName>
</protein>
<evidence type="ECO:0000313" key="1">
    <source>
        <dbReference type="EMBL" id="CAI9954051.1"/>
    </source>
</evidence>
<dbReference type="EMBL" id="CATOUU010000844">
    <property type="protein sequence ID" value="CAI9954051.1"/>
    <property type="molecule type" value="Genomic_DNA"/>
</dbReference>
<proteinExistence type="predicted"/>
<name>A0AA86QBS5_9EUKA</name>
<accession>A0AA86QBS5</accession>
<evidence type="ECO:0000313" key="2">
    <source>
        <dbReference type="EMBL" id="CAL6110408.1"/>
    </source>
</evidence>
<evidence type="ECO:0000313" key="3">
    <source>
        <dbReference type="Proteomes" id="UP001642409"/>
    </source>
</evidence>
<gene>
    <name evidence="1" type="ORF">HINF_LOCUS41696</name>
    <name evidence="2" type="ORF">HINF_LOCUS75904</name>
</gene>